<evidence type="ECO:0000256" key="3">
    <source>
        <dbReference type="ARBA" id="ARBA00022679"/>
    </source>
</evidence>
<dbReference type="InterPro" id="IPR014776">
    <property type="entry name" value="4pyrrole_Mease_sub2"/>
</dbReference>
<evidence type="ECO:0000259" key="6">
    <source>
        <dbReference type="Pfam" id="PF00590"/>
    </source>
</evidence>
<dbReference type="AlphaFoldDB" id="A0A1B8RTC0"/>
<feature type="domain" description="Tetrapyrrole biosynthesis uroporphyrinogen III synthase" evidence="7">
    <location>
        <begin position="263"/>
        <end position="478"/>
    </location>
</feature>
<keyword evidence="4" id="KW-0949">S-adenosyl-L-methionine</keyword>
<feature type="domain" description="Tetrapyrrole methylase" evidence="6">
    <location>
        <begin position="5"/>
        <end position="212"/>
    </location>
</feature>
<dbReference type="Gene3D" id="3.40.50.10090">
    <property type="match status" value="2"/>
</dbReference>
<evidence type="ECO:0000313" key="8">
    <source>
        <dbReference type="EMBL" id="OBY12081.1"/>
    </source>
</evidence>
<dbReference type="Proteomes" id="UP000092714">
    <property type="component" value="Unassembled WGS sequence"/>
</dbReference>
<dbReference type="PROSITE" id="PS00839">
    <property type="entry name" value="SUMT_1"/>
    <property type="match status" value="1"/>
</dbReference>
<accession>A0A1B8RTC0</accession>
<protein>
    <recommendedName>
        <fullName evidence="1">uroporphyrinogen-III C-methyltransferase</fullName>
        <ecNumber evidence="1">2.1.1.107</ecNumber>
    </recommendedName>
</protein>
<keyword evidence="3 8" id="KW-0808">Transferase</keyword>
<dbReference type="RefSeq" id="WP_027099381.1">
    <property type="nucleotide sequence ID" value="NZ_JAQLCW010000010.1"/>
</dbReference>
<dbReference type="SUPFAM" id="SSF69618">
    <property type="entry name" value="HemD-like"/>
    <property type="match status" value="1"/>
</dbReference>
<evidence type="ECO:0000259" key="7">
    <source>
        <dbReference type="Pfam" id="PF02602"/>
    </source>
</evidence>
<dbReference type="InterPro" id="IPR003754">
    <property type="entry name" value="4pyrrol_synth_uPrphyn_synth"/>
</dbReference>
<evidence type="ECO:0000256" key="5">
    <source>
        <dbReference type="ARBA" id="ARBA00023244"/>
    </source>
</evidence>
<dbReference type="InterPro" id="IPR050161">
    <property type="entry name" value="Siro_Cobalamin_biosynth"/>
</dbReference>
<dbReference type="SUPFAM" id="SSF53790">
    <property type="entry name" value="Tetrapyrrole methylase"/>
    <property type="match status" value="1"/>
</dbReference>
<dbReference type="Gene3D" id="3.30.950.10">
    <property type="entry name" value="Methyltransferase, Cobalt-precorrin-4 Transmethylase, Domain 2"/>
    <property type="match status" value="1"/>
</dbReference>
<dbReference type="CDD" id="cd06578">
    <property type="entry name" value="HemD"/>
    <property type="match status" value="1"/>
</dbReference>
<dbReference type="InterPro" id="IPR035996">
    <property type="entry name" value="4pyrrol_Methylase_sf"/>
</dbReference>
<dbReference type="EMBL" id="MAPZ01000009">
    <property type="protein sequence ID" value="OBY12081.1"/>
    <property type="molecule type" value="Genomic_DNA"/>
</dbReference>
<dbReference type="GO" id="GO:0004852">
    <property type="term" value="F:uroporphyrinogen-III synthase activity"/>
    <property type="evidence" value="ECO:0007669"/>
    <property type="project" value="InterPro"/>
</dbReference>
<organism evidence="8 9">
    <name type="scientific">Clostridium paraputrificum</name>
    <dbReference type="NCBI Taxonomy" id="29363"/>
    <lineage>
        <taxon>Bacteria</taxon>
        <taxon>Bacillati</taxon>
        <taxon>Bacillota</taxon>
        <taxon>Clostridia</taxon>
        <taxon>Eubacteriales</taxon>
        <taxon>Clostridiaceae</taxon>
        <taxon>Clostridium</taxon>
    </lineage>
</organism>
<dbReference type="GO" id="GO:0019354">
    <property type="term" value="P:siroheme biosynthetic process"/>
    <property type="evidence" value="ECO:0007669"/>
    <property type="project" value="InterPro"/>
</dbReference>
<dbReference type="NCBIfam" id="NF004790">
    <property type="entry name" value="PRK06136.1"/>
    <property type="match status" value="1"/>
</dbReference>
<dbReference type="FunFam" id="3.40.1010.10:FF:000001">
    <property type="entry name" value="Siroheme synthase"/>
    <property type="match status" value="1"/>
</dbReference>
<dbReference type="Gene3D" id="3.40.1010.10">
    <property type="entry name" value="Cobalt-precorrin-4 Transmethylase, Domain 1"/>
    <property type="match status" value="1"/>
</dbReference>
<reference evidence="8 9" key="1">
    <citation type="submission" date="2016-06" db="EMBL/GenBank/DDBJ databases">
        <authorList>
            <person name="Kjaerup R.B."/>
            <person name="Dalgaard T.S."/>
            <person name="Juul-Madsen H.R."/>
        </authorList>
    </citation>
    <scope>NUCLEOTIDE SEQUENCE [LARGE SCALE GENOMIC DNA]</scope>
    <source>
        <strain evidence="8 9">373-A1</strain>
    </source>
</reference>
<dbReference type="GeneID" id="42777230"/>
<dbReference type="InterPro" id="IPR000878">
    <property type="entry name" value="4pyrrol_Mease"/>
</dbReference>
<dbReference type="PANTHER" id="PTHR45790">
    <property type="entry name" value="SIROHEME SYNTHASE-RELATED"/>
    <property type="match status" value="1"/>
</dbReference>
<evidence type="ECO:0000256" key="4">
    <source>
        <dbReference type="ARBA" id="ARBA00022691"/>
    </source>
</evidence>
<dbReference type="GO" id="GO:0032259">
    <property type="term" value="P:methylation"/>
    <property type="evidence" value="ECO:0007669"/>
    <property type="project" value="UniProtKB-KW"/>
</dbReference>
<evidence type="ECO:0000256" key="2">
    <source>
        <dbReference type="ARBA" id="ARBA00022603"/>
    </source>
</evidence>
<dbReference type="InterPro" id="IPR006366">
    <property type="entry name" value="CobA/CysG_C"/>
</dbReference>
<dbReference type="InterPro" id="IPR036108">
    <property type="entry name" value="4pyrrol_syn_uPrphyn_synt_sf"/>
</dbReference>
<proteinExistence type="predicted"/>
<dbReference type="PANTHER" id="PTHR45790:SF3">
    <property type="entry name" value="S-ADENOSYL-L-METHIONINE-DEPENDENT UROPORPHYRINOGEN III METHYLTRANSFERASE, CHLOROPLASTIC"/>
    <property type="match status" value="1"/>
</dbReference>
<dbReference type="eggNOG" id="COG1587">
    <property type="taxonomic scope" value="Bacteria"/>
</dbReference>
<dbReference type="NCBIfam" id="TIGR01469">
    <property type="entry name" value="cobA_cysG_Cterm"/>
    <property type="match status" value="1"/>
</dbReference>
<dbReference type="GO" id="GO:0004851">
    <property type="term" value="F:uroporphyrin-III C-methyltransferase activity"/>
    <property type="evidence" value="ECO:0007669"/>
    <property type="project" value="UniProtKB-EC"/>
</dbReference>
<gene>
    <name evidence="8" type="ORF">CP373A1_00340</name>
</gene>
<sequence>MSKAYIIGTGPGDEELLTLKAIKALGECTAVLYDRLVSNNVLNYLSEDCEVYYCGKEPGAHYKTQDEINEMIVKLANEGHLVGRVKGGDPYVFGRGGEEVLALEKEGIDFEVIPGVTSPIAVLNYAGIPITHRGIAQSFHIVTGMTAVEEKINFEALANETGTLVFMMGLSNLEKIVENLTKYGKNINTPAAIVMRGTSSKQKKVVGTLDNIVDKVKEAGLQSPCIIVVGDVVNLSNKLSWYEKKPLFGWNICVTRSREQASSLKDKLTKLGAEVTSISSIKIEKTLENLDEYVEKLDKYHHIIFTSVNGVNIFFDYLIEKNYDIRRLKAKFSVVGKATKKALAQRGIQAYKMAREFVGEGLFEAIKEDLKPGEKVLIPCSSKSRTFLKDEIEALALEVDRVHTYNTVPGKVKNKRSFDEVDIVLFTSPSTVNNMVDMVGIEEVKKKKCIAIGPITFKALKERGIDGLMCKQHSEDGFLREIVEIVNKEV</sequence>
<evidence type="ECO:0000313" key="9">
    <source>
        <dbReference type="Proteomes" id="UP000092714"/>
    </source>
</evidence>
<dbReference type="FunFam" id="3.30.950.10:FF:000001">
    <property type="entry name" value="Siroheme synthase"/>
    <property type="match status" value="1"/>
</dbReference>
<dbReference type="EC" id="2.1.1.107" evidence="1"/>
<keyword evidence="5" id="KW-0627">Porphyrin biosynthesis</keyword>
<dbReference type="CDD" id="cd11642">
    <property type="entry name" value="SUMT"/>
    <property type="match status" value="1"/>
</dbReference>
<evidence type="ECO:0000256" key="1">
    <source>
        <dbReference type="ARBA" id="ARBA00012162"/>
    </source>
</evidence>
<dbReference type="OrthoDB" id="9815856at2"/>
<comment type="caution">
    <text evidence="8">The sequence shown here is derived from an EMBL/GenBank/DDBJ whole genome shotgun (WGS) entry which is preliminary data.</text>
</comment>
<keyword evidence="2 8" id="KW-0489">Methyltransferase</keyword>
<dbReference type="Pfam" id="PF02602">
    <property type="entry name" value="HEM4"/>
    <property type="match status" value="1"/>
</dbReference>
<dbReference type="InterPro" id="IPR003043">
    <property type="entry name" value="Uropor_MeTrfase_CS"/>
</dbReference>
<name>A0A1B8RTC0_9CLOT</name>
<dbReference type="Pfam" id="PF00590">
    <property type="entry name" value="TP_methylase"/>
    <property type="match status" value="1"/>
</dbReference>
<keyword evidence="9" id="KW-1185">Reference proteome</keyword>
<dbReference type="eggNOG" id="COG0007">
    <property type="taxonomic scope" value="Bacteria"/>
</dbReference>
<dbReference type="InterPro" id="IPR014777">
    <property type="entry name" value="4pyrrole_Mease_sub1"/>
</dbReference>